<sequence length="314" mass="34074">MPPTTIHECPIDEEFTDLEEHQAQTPSSFYNAKPVLHYKQQHVRALASRDQIPKLPVLGPGADASSQPASAALDDAMTVQFIDVWISSEQVYTRVQFSASSANCFGRNLTLFNQATHIGMSIPYPSISLHAIQRLADPAKAAEQVQGLYMQLDLSDPNAVSDEDFEDEIELTLIPDVGEGTEEEAIKKLFSAISNCSNLHPDPAFGDGDDGEGEDDRIIFEGSVGYEGISGLPGVQQGVSDGGLPPPFPGSGGWITAENVGNYFDEEGNWIRDGEEPSLGEGAGRIRTREEMDGPQVNGDNEHESDESKRPRTD</sequence>
<keyword evidence="7" id="KW-1185">Reference proteome</keyword>
<dbReference type="GO" id="GO:0000387">
    <property type="term" value="P:spliceosomal snRNP assembly"/>
    <property type="evidence" value="ECO:0007669"/>
    <property type="project" value="TreeGrafter"/>
</dbReference>
<dbReference type="Gene3D" id="2.30.29.30">
    <property type="entry name" value="Pleckstrin-homology domain (PH domain)/Phosphotyrosine-binding domain (PTB)"/>
    <property type="match status" value="1"/>
</dbReference>
<gene>
    <name evidence="6" type="ORF">MBM_02715</name>
</gene>
<dbReference type="InterPro" id="IPR039924">
    <property type="entry name" value="ICln/Lot5/Saf5"/>
</dbReference>
<comment type="subcellular location">
    <subcellularLocation>
        <location evidence="2">Cytoplasm</location>
    </subcellularLocation>
    <subcellularLocation>
        <location evidence="1">Nucleus</location>
    </subcellularLocation>
</comment>
<dbReference type="OMA" id="NMHEYFD"/>
<evidence type="ECO:0000256" key="4">
    <source>
        <dbReference type="ARBA" id="ARBA00023242"/>
    </source>
</evidence>
<dbReference type="GO" id="GO:0034715">
    <property type="term" value="C:pICln-Sm protein complex"/>
    <property type="evidence" value="ECO:0007669"/>
    <property type="project" value="TreeGrafter"/>
</dbReference>
<accession>K1XEZ9</accession>
<dbReference type="GO" id="GO:0005829">
    <property type="term" value="C:cytosol"/>
    <property type="evidence" value="ECO:0007669"/>
    <property type="project" value="TreeGrafter"/>
</dbReference>
<evidence type="ECO:0000313" key="6">
    <source>
        <dbReference type="EMBL" id="EKD19478.1"/>
    </source>
</evidence>
<dbReference type="eggNOG" id="ENOG502S43V">
    <property type="taxonomic scope" value="Eukaryota"/>
</dbReference>
<dbReference type="GO" id="GO:0045292">
    <property type="term" value="P:mRNA cis splicing, via spliceosome"/>
    <property type="evidence" value="ECO:0007669"/>
    <property type="project" value="TreeGrafter"/>
</dbReference>
<evidence type="ECO:0000313" key="7">
    <source>
        <dbReference type="Proteomes" id="UP000006753"/>
    </source>
</evidence>
<keyword evidence="4" id="KW-0539">Nucleus</keyword>
<organism evidence="6 7">
    <name type="scientific">Marssonina brunnea f. sp. multigermtubi (strain MB_m1)</name>
    <name type="common">Marssonina leaf spot fungus</name>
    <dbReference type="NCBI Taxonomy" id="1072389"/>
    <lineage>
        <taxon>Eukaryota</taxon>
        <taxon>Fungi</taxon>
        <taxon>Dikarya</taxon>
        <taxon>Ascomycota</taxon>
        <taxon>Pezizomycotina</taxon>
        <taxon>Leotiomycetes</taxon>
        <taxon>Helotiales</taxon>
        <taxon>Drepanopezizaceae</taxon>
        <taxon>Drepanopeziza</taxon>
    </lineage>
</organism>
<reference evidence="6 7" key="1">
    <citation type="journal article" date="2012" name="BMC Genomics">
        <title>Sequencing the genome of Marssonina brunnea reveals fungus-poplar co-evolution.</title>
        <authorList>
            <person name="Zhu S."/>
            <person name="Cao Y.-Z."/>
            <person name="Jiang C."/>
            <person name="Tan B.-Y."/>
            <person name="Wang Z."/>
            <person name="Feng S."/>
            <person name="Zhang L."/>
            <person name="Su X.-H."/>
            <person name="Brejova B."/>
            <person name="Vinar T."/>
            <person name="Xu M."/>
            <person name="Wang M.-X."/>
            <person name="Zhang S.-G."/>
            <person name="Huang M.-R."/>
            <person name="Wu R."/>
            <person name="Zhou Y."/>
        </authorList>
    </citation>
    <scope>NUCLEOTIDE SEQUENCE [LARGE SCALE GENOMIC DNA]</scope>
    <source>
        <strain evidence="6 7">MB_m1</strain>
    </source>
</reference>
<dbReference type="PANTHER" id="PTHR21399">
    <property type="entry name" value="CHLORIDE CONDUCTANCE REGULATORY PROTEIN ICLN"/>
    <property type="match status" value="1"/>
</dbReference>
<dbReference type="Proteomes" id="UP000006753">
    <property type="component" value="Unassembled WGS sequence"/>
</dbReference>
<name>K1XEZ9_MARBU</name>
<dbReference type="GO" id="GO:0005681">
    <property type="term" value="C:spliceosomal complex"/>
    <property type="evidence" value="ECO:0007669"/>
    <property type="project" value="TreeGrafter"/>
</dbReference>
<dbReference type="OrthoDB" id="19714at2759"/>
<dbReference type="InParanoid" id="K1XEZ9"/>
<protein>
    <submittedName>
        <fullName evidence="6">Benzoylformate decarboxylase</fullName>
    </submittedName>
</protein>
<evidence type="ECO:0000256" key="2">
    <source>
        <dbReference type="ARBA" id="ARBA00004496"/>
    </source>
</evidence>
<dbReference type="KEGG" id="mbe:MBM_02715"/>
<dbReference type="AlphaFoldDB" id="K1XEZ9"/>
<keyword evidence="3" id="KW-0963">Cytoplasm</keyword>
<dbReference type="STRING" id="1072389.K1XEZ9"/>
<dbReference type="PANTHER" id="PTHR21399:SF0">
    <property type="entry name" value="METHYLOSOME SUBUNIT PICLN"/>
    <property type="match status" value="1"/>
</dbReference>
<feature type="region of interest" description="Disordered" evidence="5">
    <location>
        <begin position="267"/>
        <end position="314"/>
    </location>
</feature>
<evidence type="ECO:0000256" key="5">
    <source>
        <dbReference type="SAM" id="MobiDB-lite"/>
    </source>
</evidence>
<dbReference type="HOGENOM" id="CLU_054062_0_0_1"/>
<proteinExistence type="predicted"/>
<evidence type="ECO:0000256" key="3">
    <source>
        <dbReference type="ARBA" id="ARBA00022490"/>
    </source>
</evidence>
<dbReference type="EMBL" id="JH921431">
    <property type="protein sequence ID" value="EKD19478.1"/>
    <property type="molecule type" value="Genomic_DNA"/>
</dbReference>
<evidence type="ECO:0000256" key="1">
    <source>
        <dbReference type="ARBA" id="ARBA00004123"/>
    </source>
</evidence>
<feature type="compositionally biased region" description="Basic and acidic residues" evidence="5">
    <location>
        <begin position="300"/>
        <end position="314"/>
    </location>
</feature>
<dbReference type="InterPro" id="IPR011993">
    <property type="entry name" value="PH-like_dom_sf"/>
</dbReference>
<dbReference type="Pfam" id="PF03517">
    <property type="entry name" value="Voldacs"/>
    <property type="match status" value="1"/>
</dbReference>